<evidence type="ECO:0000313" key="7">
    <source>
        <dbReference type="Proteomes" id="UP000054007"/>
    </source>
</evidence>
<dbReference type="AlphaFoldDB" id="A0A0D7BL97"/>
<dbReference type="EMBL" id="KN880469">
    <property type="protein sequence ID" value="KIY70381.1"/>
    <property type="molecule type" value="Genomic_DNA"/>
</dbReference>
<gene>
    <name evidence="6" type="ORF">CYLTODRAFT_451815</name>
</gene>
<reference evidence="6 7" key="1">
    <citation type="journal article" date="2015" name="Fungal Genet. Biol.">
        <title>Evolution of novel wood decay mechanisms in Agaricales revealed by the genome sequences of Fistulina hepatica and Cylindrobasidium torrendii.</title>
        <authorList>
            <person name="Floudas D."/>
            <person name="Held B.W."/>
            <person name="Riley R."/>
            <person name="Nagy L.G."/>
            <person name="Koehler G."/>
            <person name="Ransdell A.S."/>
            <person name="Younus H."/>
            <person name="Chow J."/>
            <person name="Chiniquy J."/>
            <person name="Lipzen A."/>
            <person name="Tritt A."/>
            <person name="Sun H."/>
            <person name="Haridas S."/>
            <person name="LaButti K."/>
            <person name="Ohm R.A."/>
            <person name="Kues U."/>
            <person name="Blanchette R.A."/>
            <person name="Grigoriev I.V."/>
            <person name="Minto R.E."/>
            <person name="Hibbett D.S."/>
        </authorList>
    </citation>
    <scope>NUCLEOTIDE SEQUENCE [LARGE SCALE GENOMIC DNA]</scope>
    <source>
        <strain evidence="6 7">FP15055 ss-10</strain>
    </source>
</reference>
<evidence type="ECO:0000256" key="4">
    <source>
        <dbReference type="ARBA" id="ARBA00023136"/>
    </source>
</evidence>
<keyword evidence="5" id="KW-0812">Transmembrane</keyword>
<sequence>MGLLDSIVYRPYDILQKQVMYQNDPKPVHLKGPGRSFRVRSFQGLFAATAVYGVYGVGALVFGYGKEE</sequence>
<evidence type="ECO:0000256" key="2">
    <source>
        <dbReference type="ARBA" id="ARBA00022792"/>
    </source>
</evidence>
<feature type="transmembrane region" description="Helical" evidence="5">
    <location>
        <begin position="45"/>
        <end position="65"/>
    </location>
</feature>
<evidence type="ECO:0000256" key="1">
    <source>
        <dbReference type="ARBA" id="ARBA00004273"/>
    </source>
</evidence>
<comment type="subcellular location">
    <subcellularLocation>
        <location evidence="1">Mitochondrion inner membrane</location>
    </subcellularLocation>
</comment>
<keyword evidence="7" id="KW-1185">Reference proteome</keyword>
<name>A0A0D7BL97_9AGAR</name>
<proteinExistence type="predicted"/>
<accession>A0A0D7BL97</accession>
<dbReference type="Pfam" id="PF02238">
    <property type="entry name" value="COX7a"/>
    <property type="match status" value="1"/>
</dbReference>
<evidence type="ECO:0000313" key="6">
    <source>
        <dbReference type="EMBL" id="KIY70381.1"/>
    </source>
</evidence>
<keyword evidence="3" id="KW-0496">Mitochondrion</keyword>
<dbReference type="OrthoDB" id="5511599at2759"/>
<evidence type="ECO:0000256" key="3">
    <source>
        <dbReference type="ARBA" id="ARBA00023128"/>
    </source>
</evidence>
<dbReference type="InterPro" id="IPR039297">
    <property type="entry name" value="COX7a"/>
</dbReference>
<keyword evidence="5" id="KW-1133">Transmembrane helix</keyword>
<keyword evidence="2" id="KW-0999">Mitochondrion inner membrane</keyword>
<dbReference type="GO" id="GO:0005743">
    <property type="term" value="C:mitochondrial inner membrane"/>
    <property type="evidence" value="ECO:0007669"/>
    <property type="project" value="UniProtKB-SubCell"/>
</dbReference>
<dbReference type="Proteomes" id="UP000054007">
    <property type="component" value="Unassembled WGS sequence"/>
</dbReference>
<protein>
    <submittedName>
        <fullName evidence="6">Uncharacterized protein</fullName>
    </submittedName>
</protein>
<keyword evidence="4 5" id="KW-0472">Membrane</keyword>
<evidence type="ECO:0000256" key="5">
    <source>
        <dbReference type="SAM" id="Phobius"/>
    </source>
</evidence>
<organism evidence="6 7">
    <name type="scientific">Cylindrobasidium torrendii FP15055 ss-10</name>
    <dbReference type="NCBI Taxonomy" id="1314674"/>
    <lineage>
        <taxon>Eukaryota</taxon>
        <taxon>Fungi</taxon>
        <taxon>Dikarya</taxon>
        <taxon>Basidiomycota</taxon>
        <taxon>Agaricomycotina</taxon>
        <taxon>Agaricomycetes</taxon>
        <taxon>Agaricomycetidae</taxon>
        <taxon>Agaricales</taxon>
        <taxon>Marasmiineae</taxon>
        <taxon>Physalacriaceae</taxon>
        <taxon>Cylindrobasidium</taxon>
    </lineage>
</organism>